<accession>A0A316EGE2</accession>
<evidence type="ECO:0000313" key="6">
    <source>
        <dbReference type="Proteomes" id="UP000245489"/>
    </source>
</evidence>
<organism evidence="5 6">
    <name type="scientific">Arcicella aurantiaca</name>
    <dbReference type="NCBI Taxonomy" id="591202"/>
    <lineage>
        <taxon>Bacteria</taxon>
        <taxon>Pseudomonadati</taxon>
        <taxon>Bacteroidota</taxon>
        <taxon>Cytophagia</taxon>
        <taxon>Cytophagales</taxon>
        <taxon>Flectobacillaceae</taxon>
        <taxon>Arcicella</taxon>
    </lineage>
</organism>
<dbReference type="GO" id="GO:0006797">
    <property type="term" value="P:polyphosphate metabolic process"/>
    <property type="evidence" value="ECO:0007669"/>
    <property type="project" value="InterPro"/>
</dbReference>
<dbReference type="SUPFAM" id="SSF52540">
    <property type="entry name" value="P-loop containing nucleoside triphosphate hydrolases"/>
    <property type="match status" value="1"/>
</dbReference>
<dbReference type="AlphaFoldDB" id="A0A316EGE2"/>
<protein>
    <submittedName>
        <fullName evidence="5">PPK2 family polyphosphate:nucleotide phosphotransferase</fullName>
    </submittedName>
</protein>
<keyword evidence="2 5" id="KW-0808">Transferase</keyword>
<dbReference type="InterPro" id="IPR022488">
    <property type="entry name" value="PPK2-related"/>
</dbReference>
<dbReference type="EMBL" id="QGGO01000002">
    <property type="protein sequence ID" value="PWK28804.1"/>
    <property type="molecule type" value="Genomic_DNA"/>
</dbReference>
<dbReference type="RefSeq" id="WP_109741148.1">
    <property type="nucleotide sequence ID" value="NZ_QGGO01000002.1"/>
</dbReference>
<dbReference type="NCBIfam" id="TIGR03709">
    <property type="entry name" value="PPK2_rel_1"/>
    <property type="match status" value="1"/>
</dbReference>
<evidence type="ECO:0000256" key="2">
    <source>
        <dbReference type="ARBA" id="ARBA00022679"/>
    </source>
</evidence>
<feature type="domain" description="Polyphosphate kinase-2-related" evidence="4">
    <location>
        <begin position="31"/>
        <end position="269"/>
    </location>
</feature>
<evidence type="ECO:0000313" key="5">
    <source>
        <dbReference type="EMBL" id="PWK28804.1"/>
    </source>
</evidence>
<evidence type="ECO:0000259" key="4">
    <source>
        <dbReference type="Pfam" id="PF03976"/>
    </source>
</evidence>
<comment type="caution">
    <text evidence="5">The sequence shown here is derived from an EMBL/GenBank/DDBJ whole genome shotgun (WGS) entry which is preliminary data.</text>
</comment>
<dbReference type="Gene3D" id="3.40.50.300">
    <property type="entry name" value="P-loop containing nucleotide triphosphate hydrolases"/>
    <property type="match status" value="1"/>
</dbReference>
<gene>
    <name evidence="5" type="ORF">LV89_00357</name>
</gene>
<dbReference type="InterPro" id="IPR016898">
    <property type="entry name" value="Polyphosphate_phosphotransfera"/>
</dbReference>
<dbReference type="PIRSF" id="PIRSF028756">
    <property type="entry name" value="PPK2_prd"/>
    <property type="match status" value="1"/>
</dbReference>
<dbReference type="InterPro" id="IPR027417">
    <property type="entry name" value="P-loop_NTPase"/>
</dbReference>
<evidence type="ECO:0000256" key="3">
    <source>
        <dbReference type="ARBA" id="ARBA00022777"/>
    </source>
</evidence>
<dbReference type="InterPro" id="IPR022300">
    <property type="entry name" value="PPK2-rel_1"/>
</dbReference>
<keyword evidence="6" id="KW-1185">Reference proteome</keyword>
<dbReference type="PANTHER" id="PTHR34383">
    <property type="entry name" value="POLYPHOSPHATE:AMP PHOSPHOTRANSFERASE-RELATED"/>
    <property type="match status" value="1"/>
</dbReference>
<sequence length="295" mass="34889">MKIDIKDFEFTGDKKLDIKKSDTKIKDFYESEEDYNTLMAELHDKMDKYQSLMYAHDRYSMLLIFQASDAAGKDGTIKAVLSGVNPAGVEVHSFKRPSEQELAHDFMWRNTLKMPERGKLVIHNRSYYEETLVVKVHPEILTNYQKIPAEFTKDLDKVWEQRYEDINNYEKYLSRNGTVILKFYLNISKEVQAERLIERIQDPTKNWKFEEGDVKERDSWKKYQKAYEEMVNETASKNAPWYVVPADDKKNMRLIISSIILEKMKELKMEYPESTPERQAVLQGLIARINEQNLE</sequence>
<name>A0A316EGE2_9BACT</name>
<reference evidence="5 6" key="1">
    <citation type="submission" date="2018-05" db="EMBL/GenBank/DDBJ databases">
        <title>Genomic Encyclopedia of Archaeal and Bacterial Type Strains, Phase II (KMG-II): from individual species to whole genera.</title>
        <authorList>
            <person name="Goeker M."/>
        </authorList>
    </citation>
    <scope>NUCLEOTIDE SEQUENCE [LARGE SCALE GENOMIC DNA]</scope>
    <source>
        <strain evidence="5 6">DSM 22214</strain>
    </source>
</reference>
<dbReference type="Proteomes" id="UP000245489">
    <property type="component" value="Unassembled WGS sequence"/>
</dbReference>
<comment type="similarity">
    <text evidence="1">Belongs to the polyphosphate kinase 2 (PPK2) family. Class I subfamily.</text>
</comment>
<evidence type="ECO:0000256" key="1">
    <source>
        <dbReference type="ARBA" id="ARBA00009924"/>
    </source>
</evidence>
<dbReference type="GO" id="GO:0008976">
    <property type="term" value="F:polyphosphate kinase activity"/>
    <property type="evidence" value="ECO:0007669"/>
    <property type="project" value="InterPro"/>
</dbReference>
<dbReference type="PANTHER" id="PTHR34383:SF3">
    <property type="entry name" value="POLYPHOSPHATE:AMP PHOSPHOTRANSFERASE"/>
    <property type="match status" value="1"/>
</dbReference>
<keyword evidence="3" id="KW-0418">Kinase</keyword>
<dbReference type="Pfam" id="PF03976">
    <property type="entry name" value="PPK2"/>
    <property type="match status" value="1"/>
</dbReference>
<proteinExistence type="inferred from homology"/>
<dbReference type="OrthoDB" id="9775224at2"/>